<dbReference type="PROSITE" id="PS50010">
    <property type="entry name" value="DH_2"/>
    <property type="match status" value="1"/>
</dbReference>
<dbReference type="InterPro" id="IPR047271">
    <property type="entry name" value="Ephexin-like"/>
</dbReference>
<dbReference type="Pfam" id="PF00621">
    <property type="entry name" value="RhoGEF"/>
    <property type="match status" value="1"/>
</dbReference>
<dbReference type="AlphaFoldDB" id="A0A7R8H214"/>
<reference evidence="1" key="1">
    <citation type="submission" date="2021-02" db="EMBL/GenBank/DDBJ databases">
        <authorList>
            <person name="Bekaert M."/>
        </authorList>
    </citation>
    <scope>NUCLEOTIDE SEQUENCE</scope>
    <source>
        <strain evidence="1">IoA-00</strain>
    </source>
</reference>
<keyword evidence="2" id="KW-1185">Reference proteome</keyword>
<sequence length="588" mass="68703">MDDKIQNIEAEYEIQELNIWISDIVDTYEACPSSKSQHKQKRKPTLYFAILSSENKTNVSCKNNKSTITNNIVRPKEAPPDPPIFDKDSINLNIRNDIITDKFLDKTNINLFCTEPLYHQFYCHENDEMQSDKYSTRSLICCVASEDFKKEHFGLNCLKLKITFLNLTKNEVKLQEALFEVITSEASYLKSLNILISHFISSTKLVGNFVDDSSSSIQEGILSKRECHILFSDIIYIRDVSKKFFIELENQWQKSIFLENILPIIEIFGAGDFKHYVKYTANQIYQDRLLSQKLLSSNDEFKNIMKELESDPICESLSLHSFLILPLQRITRYPLLVSAILKYLPLLDEPRVDTCKSALKLLNNLVNDCNESARHMDRMEEMLILSRQFDFMSEGSIPLLSPNRWLIRKTRVTGLMYNNTTSELKKKFSCRLKVNKQHLNLCLFTDLLVIVKQKSEDHYKVLDHCPRNLAHISDVSLNEENNYPDKFTPDLNKVDLHCLSWLTILHKHADKTLEFLITFDSESEKSCWNKLLYHECLDNFTENIYESWHCPVIQTLTDYGQGSFFFRKGTHADVLRKENRMVICQKYY</sequence>
<dbReference type="GO" id="GO:0005085">
    <property type="term" value="F:guanyl-nucleotide exchange factor activity"/>
    <property type="evidence" value="ECO:0007669"/>
    <property type="project" value="InterPro"/>
</dbReference>
<dbReference type="OrthoDB" id="27593at2759"/>
<dbReference type="Gene3D" id="1.20.900.10">
    <property type="entry name" value="Dbl homology (DH) domain"/>
    <property type="match status" value="1"/>
</dbReference>
<dbReference type="InterPro" id="IPR011993">
    <property type="entry name" value="PH-like_dom_sf"/>
</dbReference>
<name>A0A7R8H214_LEPSM</name>
<dbReference type="PANTHER" id="PTHR12845:SF5">
    <property type="entry name" value="EPHEXIN, ISOFORM D"/>
    <property type="match status" value="1"/>
</dbReference>
<dbReference type="SMART" id="SM00325">
    <property type="entry name" value="RhoGEF"/>
    <property type="match status" value="1"/>
</dbReference>
<dbReference type="Proteomes" id="UP000675881">
    <property type="component" value="Chromosome 12"/>
</dbReference>
<dbReference type="CDD" id="cd00160">
    <property type="entry name" value="RhoGEF"/>
    <property type="match status" value="1"/>
</dbReference>
<evidence type="ECO:0000313" key="1">
    <source>
        <dbReference type="EMBL" id="CAF2817212.1"/>
    </source>
</evidence>
<protein>
    <submittedName>
        <fullName evidence="1">NGEF</fullName>
    </submittedName>
</protein>
<evidence type="ECO:0000313" key="2">
    <source>
        <dbReference type="Proteomes" id="UP000675881"/>
    </source>
</evidence>
<dbReference type="Gene3D" id="2.30.29.30">
    <property type="entry name" value="Pleckstrin-homology domain (PH domain)/Phosphotyrosine-binding domain (PTB)"/>
    <property type="match status" value="1"/>
</dbReference>
<dbReference type="EMBL" id="HG994591">
    <property type="protein sequence ID" value="CAF2817212.1"/>
    <property type="molecule type" value="Genomic_DNA"/>
</dbReference>
<dbReference type="PANTHER" id="PTHR12845">
    <property type="entry name" value="GUANINE NUCLEOTIDE EXCHANGE FACTOR"/>
    <property type="match status" value="1"/>
</dbReference>
<dbReference type="InterPro" id="IPR000219">
    <property type="entry name" value="DH_dom"/>
</dbReference>
<proteinExistence type="predicted"/>
<dbReference type="InterPro" id="IPR035899">
    <property type="entry name" value="DBL_dom_sf"/>
</dbReference>
<accession>A0A7R8H214</accession>
<organism evidence="1 2">
    <name type="scientific">Lepeophtheirus salmonis</name>
    <name type="common">Salmon louse</name>
    <name type="synonym">Caligus salmonis</name>
    <dbReference type="NCBI Taxonomy" id="72036"/>
    <lineage>
        <taxon>Eukaryota</taxon>
        <taxon>Metazoa</taxon>
        <taxon>Ecdysozoa</taxon>
        <taxon>Arthropoda</taxon>
        <taxon>Crustacea</taxon>
        <taxon>Multicrustacea</taxon>
        <taxon>Hexanauplia</taxon>
        <taxon>Copepoda</taxon>
        <taxon>Siphonostomatoida</taxon>
        <taxon>Caligidae</taxon>
        <taxon>Lepeophtheirus</taxon>
    </lineage>
</organism>
<dbReference type="SUPFAM" id="SSF48065">
    <property type="entry name" value="DBL homology domain (DH-domain)"/>
    <property type="match status" value="1"/>
</dbReference>
<gene>
    <name evidence="1" type="ORF">LSAA_3491</name>
</gene>